<dbReference type="OrthoDB" id="275232at2"/>
<organism evidence="1 2">
    <name type="scientific">Chryseobacterium artocarpi</name>
    <dbReference type="NCBI Taxonomy" id="1414727"/>
    <lineage>
        <taxon>Bacteria</taxon>
        <taxon>Pseudomonadati</taxon>
        <taxon>Bacteroidota</taxon>
        <taxon>Flavobacteriia</taxon>
        <taxon>Flavobacteriales</taxon>
        <taxon>Weeksellaceae</taxon>
        <taxon>Chryseobacterium group</taxon>
        <taxon>Chryseobacterium</taxon>
    </lineage>
</organism>
<protein>
    <submittedName>
        <fullName evidence="1">Uncharacterized protein</fullName>
    </submittedName>
</protein>
<dbReference type="EMBL" id="MAYH01000045">
    <property type="protein sequence ID" value="OCA69530.1"/>
    <property type="molecule type" value="Genomic_DNA"/>
</dbReference>
<sequence length="160" mass="19139">MISEIRLEYHTFHDIKTTFNHSGKMKYFGFIKEHDDFPISESIHDLISGYTHIDGNKDKVLEYLQKGSMVIPLMGCVENAKDPLFETDHYNDKSFVAYYTIYTDGIWLWPQYIIEYIKKYPNIKLNPEFVKQVLSNKETIQMTEEEALKIEKDFFQEFWK</sequence>
<evidence type="ECO:0000313" key="1">
    <source>
        <dbReference type="EMBL" id="OCA69530.1"/>
    </source>
</evidence>
<evidence type="ECO:0000313" key="2">
    <source>
        <dbReference type="Proteomes" id="UP000092651"/>
    </source>
</evidence>
<reference evidence="1 2" key="1">
    <citation type="submission" date="2016-07" db="EMBL/GenBank/DDBJ databases">
        <authorList>
            <person name="Jeong J.-J."/>
            <person name="Kim D.W."/>
            <person name="Sang M.K."/>
            <person name="Choi I.-G."/>
            <person name="Kim K.D."/>
        </authorList>
    </citation>
    <scope>NUCLEOTIDE SEQUENCE [LARGE SCALE GENOMIC DNA]</scope>
    <source>
        <strain evidence="1 2">UTM-3</strain>
    </source>
</reference>
<proteinExistence type="predicted"/>
<gene>
    <name evidence="1" type="ORF">BBI01_15455</name>
</gene>
<dbReference type="RefSeq" id="WP_065395714.1">
    <property type="nucleotide sequence ID" value="NZ_MAYH01000045.1"/>
</dbReference>
<accession>A0A1B8ZD55</accession>
<keyword evidence="2" id="KW-1185">Reference proteome</keyword>
<name>A0A1B8ZD55_9FLAO</name>
<comment type="caution">
    <text evidence="1">The sequence shown here is derived from an EMBL/GenBank/DDBJ whole genome shotgun (WGS) entry which is preliminary data.</text>
</comment>
<dbReference type="AlphaFoldDB" id="A0A1B8ZD55"/>
<dbReference type="Proteomes" id="UP000092651">
    <property type="component" value="Unassembled WGS sequence"/>
</dbReference>